<reference evidence="1" key="1">
    <citation type="submission" date="2022-11" db="EMBL/GenBank/DDBJ databases">
        <title>Marilongibacter aestuarii gen. nov., sp. nov., isolated from tidal flat sediment.</title>
        <authorList>
            <person name="Jiayan W."/>
        </authorList>
    </citation>
    <scope>NUCLEOTIDE SEQUENCE</scope>
    <source>
        <strain evidence="1">Z1-6</strain>
    </source>
</reference>
<dbReference type="RefSeq" id="WP_343335889.1">
    <property type="nucleotide sequence ID" value="NZ_JAPOHD010000069.1"/>
</dbReference>
<accession>A0A9X3FAE3</accession>
<organism evidence="1 2">
    <name type="scientific">Draconibacterium aestuarii</name>
    <dbReference type="NCBI Taxonomy" id="2998507"/>
    <lineage>
        <taxon>Bacteria</taxon>
        <taxon>Pseudomonadati</taxon>
        <taxon>Bacteroidota</taxon>
        <taxon>Bacteroidia</taxon>
        <taxon>Marinilabiliales</taxon>
        <taxon>Prolixibacteraceae</taxon>
        <taxon>Draconibacterium</taxon>
    </lineage>
</organism>
<gene>
    <name evidence="1" type="ORF">OU798_24650</name>
</gene>
<dbReference type="Gene3D" id="3.30.310.70">
    <property type="entry name" value="TT1751-like domain"/>
    <property type="match status" value="1"/>
</dbReference>
<name>A0A9X3FAE3_9BACT</name>
<keyword evidence="2" id="KW-1185">Reference proteome</keyword>
<dbReference type="Proteomes" id="UP001145087">
    <property type="component" value="Unassembled WGS sequence"/>
</dbReference>
<dbReference type="EMBL" id="JAPOHD010000069">
    <property type="protein sequence ID" value="MCY1723564.1"/>
    <property type="molecule type" value="Genomic_DNA"/>
</dbReference>
<proteinExistence type="predicted"/>
<dbReference type="SUPFAM" id="SSF103247">
    <property type="entry name" value="TT1751-like"/>
    <property type="match status" value="1"/>
</dbReference>
<sequence length="295" mass="32748">MKQLILVFTFCLFTQINLKAQEESAYFLVGTGAMDMHIAIQSSKDALSASGFKVIGEYNPGNSNNLAVICYTSPELEKIALGFKDRGALAATLKIGFKKDGDQVKISMINPIYLFYAYFIDGIDKQEAALAEISEKAKNAMKKVGTDFTPFGGTLDKAKLQKYHYKVMMPYFEDAEELNEFSSFGEGVKIIQENLQKGKGETAQVYKRIYTNEKVAVFGVALKNTETGEANFLPIVGDDHVAAMPYEIILQENTASILPGKYRIALHWPELTMGTFMKIMSTPGDIKDTMKSLTE</sequence>
<evidence type="ECO:0000313" key="2">
    <source>
        <dbReference type="Proteomes" id="UP001145087"/>
    </source>
</evidence>
<dbReference type="AlphaFoldDB" id="A0A9X3FAE3"/>
<dbReference type="InterPro" id="IPR035923">
    <property type="entry name" value="TT1751-like_sf"/>
</dbReference>
<protein>
    <submittedName>
        <fullName evidence="1">Uncharacterized protein</fullName>
    </submittedName>
</protein>
<comment type="caution">
    <text evidence="1">The sequence shown here is derived from an EMBL/GenBank/DDBJ whole genome shotgun (WGS) entry which is preliminary data.</text>
</comment>
<evidence type="ECO:0000313" key="1">
    <source>
        <dbReference type="EMBL" id="MCY1723564.1"/>
    </source>
</evidence>